<evidence type="ECO:0000256" key="5">
    <source>
        <dbReference type="ARBA" id="ARBA00023172"/>
    </source>
</evidence>
<evidence type="ECO:0000256" key="3">
    <source>
        <dbReference type="ARBA" id="ARBA00022578"/>
    </source>
</evidence>
<evidence type="ECO:0000313" key="7">
    <source>
        <dbReference type="EMBL" id="EOG22014.1"/>
    </source>
</evidence>
<dbReference type="GO" id="GO:0006313">
    <property type="term" value="P:DNA transposition"/>
    <property type="evidence" value="ECO:0007669"/>
    <property type="project" value="UniProtKB-UniRule"/>
</dbReference>
<evidence type="ECO:0000256" key="4">
    <source>
        <dbReference type="ARBA" id="ARBA00023125"/>
    </source>
</evidence>
<proteinExistence type="inferred from homology"/>
<dbReference type="PANTHER" id="PTHR33217">
    <property type="entry name" value="TRANSPOSASE FOR INSERTION SEQUENCE ELEMENT IS1081"/>
    <property type="match status" value="1"/>
</dbReference>
<dbReference type="GO" id="GO:0003677">
    <property type="term" value="F:DNA binding"/>
    <property type="evidence" value="ECO:0007669"/>
    <property type="project" value="UniProtKB-UniRule"/>
</dbReference>
<dbReference type="InterPro" id="IPR001207">
    <property type="entry name" value="Transposase_mutator"/>
</dbReference>
<dbReference type="GO" id="GO:0004803">
    <property type="term" value="F:transposase activity"/>
    <property type="evidence" value="ECO:0007669"/>
    <property type="project" value="UniProtKB-UniRule"/>
</dbReference>
<evidence type="ECO:0000256" key="1">
    <source>
        <dbReference type="ARBA" id="ARBA00002190"/>
    </source>
</evidence>
<keyword evidence="4 6" id="KW-0238">DNA-binding</keyword>
<dbReference type="AlphaFoldDB" id="A0A829F0E5"/>
<protein>
    <recommendedName>
        <fullName evidence="6">Mutator family transposase</fullName>
    </recommendedName>
</protein>
<keyword evidence="5 6" id="KW-0233">DNA recombination</keyword>
<comment type="caution">
    <text evidence="7">The sequence shown here is derived from an EMBL/GenBank/DDBJ whole genome shotgun (WGS) entry which is preliminary data.</text>
</comment>
<gene>
    <name evidence="7" type="ORF">SMG_02867</name>
</gene>
<evidence type="ECO:0000256" key="2">
    <source>
        <dbReference type="ARBA" id="ARBA00010961"/>
    </source>
</evidence>
<reference evidence="7 8" key="1">
    <citation type="submission" date="2013-02" db="EMBL/GenBank/DDBJ databases">
        <title>The Genome Sequence of Enterococcus faecium VRE_84.</title>
        <authorList>
            <consortium name="The Broad Institute Genome Sequencing Platform"/>
            <consortium name="The Broad Institute Genome Sequencing Center for Infectious Disease"/>
            <person name="Earl A.M."/>
            <person name="Gilmore M.S."/>
            <person name="Lebreton F."/>
            <person name="Hammerum A.M."/>
            <person name="Jensen L.B."/>
            <person name="Guardabassi L."/>
            <person name="Walker B."/>
            <person name="Young S.K."/>
            <person name="Zeng Q."/>
            <person name="Gargeya S."/>
            <person name="Fitzgerald M."/>
            <person name="Haas B."/>
            <person name="Abouelleil A."/>
            <person name="Alvarado L."/>
            <person name="Arachchi H.M."/>
            <person name="Berlin A.M."/>
            <person name="Chapman S.B."/>
            <person name="Dewar J."/>
            <person name="Goldberg J."/>
            <person name="Griggs A."/>
            <person name="Gujja S."/>
            <person name="Hansen M."/>
            <person name="Howarth C."/>
            <person name="Imamovic A."/>
            <person name="Larimer J."/>
            <person name="McCowan C."/>
            <person name="Murphy C."/>
            <person name="Neiman D."/>
            <person name="Pearson M."/>
            <person name="Priest M."/>
            <person name="Roberts A."/>
            <person name="Saif S."/>
            <person name="Shea T."/>
            <person name="Sisk P."/>
            <person name="Sykes S."/>
            <person name="Wortman J."/>
            <person name="Nusbaum C."/>
            <person name="Birren B."/>
        </authorList>
    </citation>
    <scope>NUCLEOTIDE SEQUENCE [LARGE SCALE GENOMIC DNA]</scope>
    <source>
        <strain evidence="7 8">VRE 84</strain>
    </source>
</reference>
<comment type="function">
    <text evidence="1 6">Required for the transposition of the insertion element.</text>
</comment>
<sequence>MDKYGEDKKVATACKILDEGFEDAMQVMVLPENIRQRLRTTNVLERLNEEVRRRERVVRIFPNCDSVIRIIGALLMEKDDEWTSAPRKYLEFDRNEI</sequence>
<keyword evidence="3 6" id="KW-0815">Transposition</keyword>
<dbReference type="EMBL" id="AIVF01000062">
    <property type="protein sequence ID" value="EOG22014.1"/>
    <property type="molecule type" value="Genomic_DNA"/>
</dbReference>
<dbReference type="PANTHER" id="PTHR33217:SF7">
    <property type="entry name" value="TRANSPOSASE FOR INSERTION SEQUENCE ELEMENT IS1081"/>
    <property type="match status" value="1"/>
</dbReference>
<keyword evidence="6" id="KW-0814">Transposable element</keyword>
<comment type="similarity">
    <text evidence="2 6">Belongs to the transposase mutator family.</text>
</comment>
<organism evidence="7 8">
    <name type="scientific">Enterococcus faecium EnGen0180</name>
    <dbReference type="NCBI Taxonomy" id="1157475"/>
    <lineage>
        <taxon>Bacteria</taxon>
        <taxon>Bacillati</taxon>
        <taxon>Bacillota</taxon>
        <taxon>Bacilli</taxon>
        <taxon>Lactobacillales</taxon>
        <taxon>Enterococcaceae</taxon>
        <taxon>Enterococcus</taxon>
    </lineage>
</organism>
<name>A0A829F0E5_ENTFC</name>
<evidence type="ECO:0000256" key="6">
    <source>
        <dbReference type="RuleBase" id="RU365089"/>
    </source>
</evidence>
<dbReference type="Proteomes" id="UP000013834">
    <property type="component" value="Unassembled WGS sequence"/>
</dbReference>
<dbReference type="Pfam" id="PF00872">
    <property type="entry name" value="Transposase_mut"/>
    <property type="match status" value="1"/>
</dbReference>
<evidence type="ECO:0000313" key="8">
    <source>
        <dbReference type="Proteomes" id="UP000013834"/>
    </source>
</evidence>
<accession>A0A829F0E5</accession>